<feature type="transmembrane region" description="Helical" evidence="1">
    <location>
        <begin position="51"/>
        <end position="70"/>
    </location>
</feature>
<reference evidence="2 3" key="1">
    <citation type="journal article" date="2015" name="Int. J. Syst. Evol. Microbiol.">
        <title>Mariniphaga sediminis sp. nov., isolated from coastal sediment.</title>
        <authorList>
            <person name="Wang F.Q."/>
            <person name="Shen Q.Y."/>
            <person name="Chen G.J."/>
            <person name="Du Z.J."/>
        </authorList>
    </citation>
    <scope>NUCLEOTIDE SEQUENCE [LARGE SCALE GENOMIC DNA]</scope>
    <source>
        <strain evidence="2 3">SY21</strain>
    </source>
</reference>
<dbReference type="AlphaFoldDB" id="A0A399D185"/>
<comment type="caution">
    <text evidence="2">The sequence shown here is derived from an EMBL/GenBank/DDBJ whole genome shotgun (WGS) entry which is preliminary data.</text>
</comment>
<evidence type="ECO:0000256" key="1">
    <source>
        <dbReference type="SAM" id="Phobius"/>
    </source>
</evidence>
<dbReference type="RefSeq" id="WP_119350413.1">
    <property type="nucleotide sequence ID" value="NZ_QWET01000008.1"/>
</dbReference>
<evidence type="ECO:0000313" key="3">
    <source>
        <dbReference type="Proteomes" id="UP000266441"/>
    </source>
</evidence>
<evidence type="ECO:0000313" key="2">
    <source>
        <dbReference type="EMBL" id="RIH64948.1"/>
    </source>
</evidence>
<feature type="transmembrane region" description="Helical" evidence="1">
    <location>
        <begin position="90"/>
        <end position="109"/>
    </location>
</feature>
<name>A0A399D185_9BACT</name>
<accession>A0A399D185</accession>
<proteinExistence type="predicted"/>
<protein>
    <submittedName>
        <fullName evidence="2">Uncharacterized protein</fullName>
    </submittedName>
</protein>
<keyword evidence="1" id="KW-0812">Transmembrane</keyword>
<organism evidence="2 3">
    <name type="scientific">Mariniphaga sediminis</name>
    <dbReference type="NCBI Taxonomy" id="1628158"/>
    <lineage>
        <taxon>Bacteria</taxon>
        <taxon>Pseudomonadati</taxon>
        <taxon>Bacteroidota</taxon>
        <taxon>Bacteroidia</taxon>
        <taxon>Marinilabiliales</taxon>
        <taxon>Prolixibacteraceae</taxon>
        <taxon>Mariniphaga</taxon>
    </lineage>
</organism>
<keyword evidence="3" id="KW-1185">Reference proteome</keyword>
<sequence length="122" mass="14212">MQKDEKHILTDGWMDEVLKTPPAYTLSNDFAEKVAGKASRRFAWQQYFREFLIYLGSFIGIIAITVAMAFTWLEADWQAWREFLLNNGPLVAGINILGLFVLFADRVLLRYFFFRFSEKTAS</sequence>
<gene>
    <name evidence="2" type="ORF">D1164_13000</name>
</gene>
<keyword evidence="1" id="KW-0472">Membrane</keyword>
<dbReference type="Proteomes" id="UP000266441">
    <property type="component" value="Unassembled WGS sequence"/>
</dbReference>
<dbReference type="EMBL" id="QWET01000008">
    <property type="protein sequence ID" value="RIH64948.1"/>
    <property type="molecule type" value="Genomic_DNA"/>
</dbReference>
<dbReference type="OrthoDB" id="1122570at2"/>
<keyword evidence="1" id="KW-1133">Transmembrane helix</keyword>